<keyword evidence="6" id="KW-0963">Cytoplasm</keyword>
<evidence type="ECO:0000313" key="11">
    <source>
        <dbReference type="Proteomes" id="UP000183255"/>
    </source>
</evidence>
<dbReference type="PANTHER" id="PTHR43814">
    <property type="entry name" value="ARGININOSUCCINATE LYASE"/>
    <property type="match status" value="1"/>
</dbReference>
<protein>
    <recommendedName>
        <fullName evidence="2 6">Argininosuccinate lyase</fullName>
        <shortName evidence="6">ASAL</shortName>
        <ecNumber evidence="2 6">4.3.2.1</ecNumber>
    </recommendedName>
    <alternativeName>
        <fullName evidence="6">Arginosuccinase</fullName>
    </alternativeName>
</protein>
<accession>A0A1G8LKK9</accession>
<dbReference type="Pfam" id="PF00206">
    <property type="entry name" value="Lyase_1"/>
    <property type="match status" value="1"/>
</dbReference>
<dbReference type="NCBIfam" id="TIGR00838">
    <property type="entry name" value="argH"/>
    <property type="match status" value="1"/>
</dbReference>
<dbReference type="InterPro" id="IPR020557">
    <property type="entry name" value="Fumarate_lyase_CS"/>
</dbReference>
<keyword evidence="5 6" id="KW-0456">Lyase</keyword>
<dbReference type="FunFam" id="1.20.200.10:FF:000015">
    <property type="entry name" value="argininosuccinate lyase isoform X2"/>
    <property type="match status" value="1"/>
</dbReference>
<dbReference type="Proteomes" id="UP000183255">
    <property type="component" value="Unassembled WGS sequence"/>
</dbReference>
<feature type="domain" description="Argininosuccinate lyase C-terminal" evidence="9">
    <location>
        <begin position="364"/>
        <end position="418"/>
    </location>
</feature>
<dbReference type="EMBL" id="FNDZ01000003">
    <property type="protein sequence ID" value="SDI55997.1"/>
    <property type="molecule type" value="Genomic_DNA"/>
</dbReference>
<dbReference type="RefSeq" id="WP_031575367.1">
    <property type="nucleotide sequence ID" value="NZ_FNDZ01000003.1"/>
</dbReference>
<dbReference type="SUPFAM" id="SSF48557">
    <property type="entry name" value="L-aspartase-like"/>
    <property type="match status" value="1"/>
</dbReference>
<dbReference type="GO" id="GO:0004056">
    <property type="term" value="F:argininosuccinate lyase activity"/>
    <property type="evidence" value="ECO:0007669"/>
    <property type="project" value="UniProtKB-UniRule"/>
</dbReference>
<proteinExistence type="inferred from homology"/>
<dbReference type="FunFam" id="1.10.275.10:FF:000002">
    <property type="entry name" value="Argininosuccinate lyase"/>
    <property type="match status" value="1"/>
</dbReference>
<feature type="region of interest" description="Disordered" evidence="7">
    <location>
        <begin position="422"/>
        <end position="441"/>
    </location>
</feature>
<evidence type="ECO:0000256" key="4">
    <source>
        <dbReference type="ARBA" id="ARBA00022605"/>
    </source>
</evidence>
<dbReference type="UniPathway" id="UPA00068">
    <property type="reaction ID" value="UER00114"/>
</dbReference>
<keyword evidence="3 6" id="KW-0055">Arginine biosynthesis</keyword>
<organism evidence="10 11">
    <name type="scientific">Proteiniclasticum ruminis</name>
    <dbReference type="NCBI Taxonomy" id="398199"/>
    <lineage>
        <taxon>Bacteria</taxon>
        <taxon>Bacillati</taxon>
        <taxon>Bacillota</taxon>
        <taxon>Clostridia</taxon>
        <taxon>Eubacteriales</taxon>
        <taxon>Clostridiaceae</taxon>
        <taxon>Proteiniclasticum</taxon>
    </lineage>
</organism>
<dbReference type="PRINTS" id="PR00145">
    <property type="entry name" value="ARGSUCLYASE"/>
</dbReference>
<evidence type="ECO:0000256" key="3">
    <source>
        <dbReference type="ARBA" id="ARBA00022571"/>
    </source>
</evidence>
<comment type="catalytic activity">
    <reaction evidence="6">
        <text>2-(N(omega)-L-arginino)succinate = fumarate + L-arginine</text>
        <dbReference type="Rhea" id="RHEA:24020"/>
        <dbReference type="ChEBI" id="CHEBI:29806"/>
        <dbReference type="ChEBI" id="CHEBI:32682"/>
        <dbReference type="ChEBI" id="CHEBI:57472"/>
        <dbReference type="EC" id="4.3.2.1"/>
    </reaction>
</comment>
<dbReference type="Gene3D" id="1.10.40.30">
    <property type="entry name" value="Fumarase/aspartase (C-terminal domain)"/>
    <property type="match status" value="1"/>
</dbReference>
<dbReference type="GO" id="GO:0005829">
    <property type="term" value="C:cytosol"/>
    <property type="evidence" value="ECO:0007669"/>
    <property type="project" value="TreeGrafter"/>
</dbReference>
<comment type="similarity">
    <text evidence="6">Belongs to the lyase 1 family. Argininosuccinate lyase subfamily.</text>
</comment>
<comment type="pathway">
    <text evidence="1 6">Amino-acid biosynthesis; L-arginine biosynthesis; L-arginine from L-ornithine and carbamoyl phosphate: step 3/3.</text>
</comment>
<dbReference type="CDD" id="cd01359">
    <property type="entry name" value="Argininosuccinate_lyase"/>
    <property type="match status" value="1"/>
</dbReference>
<dbReference type="AlphaFoldDB" id="A0A1G8LKK9"/>
<dbReference type="InterPro" id="IPR009049">
    <property type="entry name" value="Argininosuccinate_lyase"/>
</dbReference>
<dbReference type="Gene3D" id="1.10.275.10">
    <property type="entry name" value="Fumarase/aspartase (N-terminal domain)"/>
    <property type="match status" value="1"/>
</dbReference>
<keyword evidence="4 6" id="KW-0028">Amino-acid biosynthesis</keyword>
<evidence type="ECO:0000313" key="10">
    <source>
        <dbReference type="EMBL" id="SDI55997.1"/>
    </source>
</evidence>
<dbReference type="HAMAP" id="MF_00006">
    <property type="entry name" value="Arg_succ_lyase"/>
    <property type="match status" value="1"/>
</dbReference>
<dbReference type="GO" id="GO:0042450">
    <property type="term" value="P:L-arginine biosynthetic process via ornithine"/>
    <property type="evidence" value="ECO:0007669"/>
    <property type="project" value="UniProtKB-UniRule"/>
</dbReference>
<gene>
    <name evidence="6" type="primary">argH</name>
    <name evidence="10" type="ORF">SAMN05421804_103102</name>
</gene>
<sequence length="462" mass="52579">MKNLWSSRFKKEMNQMVEEFNASITFDKTLYRQDIRGSIAHATMLQKMGHLSPHELEAIVQGLSDIEKKIASGELTFTYKDEDIHMAIESQLIKDIGDTGRKLHTARSRNDQVILDVRLYLKEEMEEIFEILKGLLETLLHQAEATKEVLMPGFTHLQHAQPVTVGFHLMAYFQQFKRDLMRLQGCYERTDENPLGACALAGTTIPIDRHYTAELLGFKTVTENAMDTVSDRDFIVEFLSFSSLFMAHLSRMSEEFILWNAQEFSFIEIDDGFCTGSSIMPQKKNPDIPELIRGKTGRVYGHLMGLLTVLKGLPMAFNKDLQEDKEALFDTVKTIKTSAIIFTEMLENTSFRAPDMKKHMEKGFLQATDLAEHLVLQGIPFRTCHELVGKAVKYCEEHDLTLEDLTEDSLLRIDPRLSGIPLPDLTMEGSTERRNSYGSTAPKDVERQIASGWALLESLTII</sequence>
<name>A0A1G8LKK9_9CLOT</name>
<dbReference type="InterPro" id="IPR024083">
    <property type="entry name" value="Fumarase/histidase_N"/>
</dbReference>
<evidence type="ECO:0000256" key="6">
    <source>
        <dbReference type="HAMAP-Rule" id="MF_00006"/>
    </source>
</evidence>
<feature type="domain" description="Fumarate lyase N-terminal" evidence="8">
    <location>
        <begin position="8"/>
        <end position="301"/>
    </location>
</feature>
<dbReference type="InterPro" id="IPR008948">
    <property type="entry name" value="L-Aspartase-like"/>
</dbReference>
<evidence type="ECO:0000256" key="1">
    <source>
        <dbReference type="ARBA" id="ARBA00004941"/>
    </source>
</evidence>
<dbReference type="Pfam" id="PF14698">
    <property type="entry name" value="ASL_C2"/>
    <property type="match status" value="1"/>
</dbReference>
<dbReference type="InterPro" id="IPR029419">
    <property type="entry name" value="Arg_succ_lyase_C"/>
</dbReference>
<comment type="subcellular location">
    <subcellularLocation>
        <location evidence="6">Cytoplasm</location>
    </subcellularLocation>
</comment>
<reference evidence="10 11" key="1">
    <citation type="submission" date="2016-10" db="EMBL/GenBank/DDBJ databases">
        <authorList>
            <person name="de Groot N.N."/>
        </authorList>
    </citation>
    <scope>NUCLEOTIDE SEQUENCE [LARGE SCALE GENOMIC DNA]</scope>
    <source>
        <strain evidence="10 11">CGMCC 1.5058</strain>
    </source>
</reference>
<dbReference type="InterPro" id="IPR022761">
    <property type="entry name" value="Fumarate_lyase_N"/>
</dbReference>
<evidence type="ECO:0000259" key="9">
    <source>
        <dbReference type="Pfam" id="PF14698"/>
    </source>
</evidence>
<dbReference type="Gene3D" id="1.20.200.10">
    <property type="entry name" value="Fumarase/aspartase (Central domain)"/>
    <property type="match status" value="1"/>
</dbReference>
<evidence type="ECO:0000256" key="5">
    <source>
        <dbReference type="ARBA" id="ARBA00023239"/>
    </source>
</evidence>
<evidence type="ECO:0000259" key="8">
    <source>
        <dbReference type="Pfam" id="PF00206"/>
    </source>
</evidence>
<dbReference type="PANTHER" id="PTHR43814:SF1">
    <property type="entry name" value="ARGININOSUCCINATE LYASE"/>
    <property type="match status" value="1"/>
</dbReference>
<dbReference type="PRINTS" id="PR00149">
    <property type="entry name" value="FUMRATELYASE"/>
</dbReference>
<dbReference type="PROSITE" id="PS00163">
    <property type="entry name" value="FUMARATE_LYASES"/>
    <property type="match status" value="1"/>
</dbReference>
<evidence type="ECO:0000256" key="7">
    <source>
        <dbReference type="SAM" id="MobiDB-lite"/>
    </source>
</evidence>
<dbReference type="InterPro" id="IPR000362">
    <property type="entry name" value="Fumarate_lyase_fam"/>
</dbReference>
<evidence type="ECO:0000256" key="2">
    <source>
        <dbReference type="ARBA" id="ARBA00012338"/>
    </source>
</evidence>
<dbReference type="EC" id="4.3.2.1" evidence="2 6"/>